<evidence type="ECO:0000256" key="5">
    <source>
        <dbReference type="ARBA" id="ARBA00023136"/>
    </source>
</evidence>
<sequence>MSRFDRYLLSQLLALFGFFALVMVAVYWINRAVGLFDKLLGDGQTALVFLEFSLLLLPNAIRLVLPVAAFAAAVYVTNRLMQESELVVMQATGFSAFRLARPVFYFGVVVTVLHLVLVHLLVPWSYAMLNARQQDVSQDMTARYMNAGQFMHPATGVTLYIRDITAEGELLDLFLSDNRNKEASVVYNASRALIVRSDTGPRLLMLDGTSQRLAITSNRLSITRFSDATYDLGKIIETARARLPHPRELTTLALFSTNGGLDWTDPRTAPAVTLEVHSRISQPLLALAAAMLGFSSLLIGAFSRFGLWRQIIGAVLGLILVQLVSTTATSATLLDASLWPALYLGPLLGCGLACGLLWLSQRPRRRPGRRAAWS</sequence>
<dbReference type="GO" id="GO:0015920">
    <property type="term" value="P:lipopolysaccharide transport"/>
    <property type="evidence" value="ECO:0007669"/>
    <property type="project" value="TreeGrafter"/>
</dbReference>
<feature type="transmembrane region" description="Helical" evidence="6">
    <location>
        <begin position="7"/>
        <end position="29"/>
    </location>
</feature>
<dbReference type="AlphaFoldDB" id="A0A842I705"/>
<evidence type="ECO:0000256" key="6">
    <source>
        <dbReference type="SAM" id="Phobius"/>
    </source>
</evidence>
<dbReference type="InterPro" id="IPR030922">
    <property type="entry name" value="LptF"/>
</dbReference>
<comment type="caution">
    <text evidence="7">The sequence shown here is derived from an EMBL/GenBank/DDBJ whole genome shotgun (WGS) entry which is preliminary data.</text>
</comment>
<reference evidence="7 8" key="1">
    <citation type="journal article" date="2017" name="Int. J. Syst. Evol. Microbiol.">
        <title>Gemmobacter straminiformis sp. nov., isolated from an artificial fountain.</title>
        <authorList>
            <person name="Kang J.Y."/>
            <person name="Kim M.J."/>
            <person name="Chun J."/>
            <person name="Son K.P."/>
            <person name="Jahng K.Y."/>
        </authorList>
    </citation>
    <scope>NUCLEOTIDE SEQUENCE [LARGE SCALE GENOMIC DNA]</scope>
    <source>
        <strain evidence="7 8">CAM-8</strain>
    </source>
</reference>
<evidence type="ECO:0000256" key="4">
    <source>
        <dbReference type="ARBA" id="ARBA00022989"/>
    </source>
</evidence>
<keyword evidence="4 6" id="KW-1133">Transmembrane helix</keyword>
<organism evidence="7 8">
    <name type="scientific">Paragemmobacter straminiformis</name>
    <dbReference type="NCBI Taxonomy" id="2045119"/>
    <lineage>
        <taxon>Bacteria</taxon>
        <taxon>Pseudomonadati</taxon>
        <taxon>Pseudomonadota</taxon>
        <taxon>Alphaproteobacteria</taxon>
        <taxon>Rhodobacterales</taxon>
        <taxon>Paracoccaceae</taxon>
        <taxon>Paragemmobacter</taxon>
    </lineage>
</organism>
<feature type="transmembrane region" description="Helical" evidence="6">
    <location>
        <begin position="284"/>
        <end position="302"/>
    </location>
</feature>
<dbReference type="NCBIfam" id="TIGR04407">
    <property type="entry name" value="LptF_YjgP"/>
    <property type="match status" value="1"/>
</dbReference>
<comment type="subcellular location">
    <subcellularLocation>
        <location evidence="1">Cell membrane</location>
        <topology evidence="1">Multi-pass membrane protein</topology>
    </subcellularLocation>
</comment>
<evidence type="ECO:0000313" key="8">
    <source>
        <dbReference type="Proteomes" id="UP000555411"/>
    </source>
</evidence>
<feature type="transmembrane region" description="Helical" evidence="6">
    <location>
        <begin position="103"/>
        <end position="126"/>
    </location>
</feature>
<proteinExistence type="predicted"/>
<dbReference type="RefSeq" id="WP_185797003.1">
    <property type="nucleotide sequence ID" value="NZ_JACLQD010000002.1"/>
</dbReference>
<dbReference type="GO" id="GO:0043190">
    <property type="term" value="C:ATP-binding cassette (ABC) transporter complex"/>
    <property type="evidence" value="ECO:0007669"/>
    <property type="project" value="InterPro"/>
</dbReference>
<evidence type="ECO:0000256" key="3">
    <source>
        <dbReference type="ARBA" id="ARBA00022692"/>
    </source>
</evidence>
<dbReference type="Proteomes" id="UP000555411">
    <property type="component" value="Unassembled WGS sequence"/>
</dbReference>
<dbReference type="EMBL" id="JACLQD010000002">
    <property type="protein sequence ID" value="MBC2835395.1"/>
    <property type="molecule type" value="Genomic_DNA"/>
</dbReference>
<keyword evidence="2" id="KW-1003">Cell membrane</keyword>
<dbReference type="Pfam" id="PF03739">
    <property type="entry name" value="LptF_LptG"/>
    <property type="match status" value="1"/>
</dbReference>
<feature type="transmembrane region" description="Helical" evidence="6">
    <location>
        <begin position="314"/>
        <end position="334"/>
    </location>
</feature>
<dbReference type="GO" id="GO:0055085">
    <property type="term" value="P:transmembrane transport"/>
    <property type="evidence" value="ECO:0007669"/>
    <property type="project" value="InterPro"/>
</dbReference>
<feature type="transmembrane region" description="Helical" evidence="6">
    <location>
        <begin position="340"/>
        <end position="360"/>
    </location>
</feature>
<feature type="transmembrane region" description="Helical" evidence="6">
    <location>
        <begin position="49"/>
        <end position="76"/>
    </location>
</feature>
<dbReference type="InterPro" id="IPR005495">
    <property type="entry name" value="LptG/LptF_permease"/>
</dbReference>
<keyword evidence="8" id="KW-1185">Reference proteome</keyword>
<dbReference type="PANTHER" id="PTHR33529:SF6">
    <property type="entry name" value="YJGP_YJGQ FAMILY PERMEASE"/>
    <property type="match status" value="1"/>
</dbReference>
<keyword evidence="3 6" id="KW-0812">Transmembrane</keyword>
<protein>
    <submittedName>
        <fullName evidence="7">LPS export ABC transporter permease LptF</fullName>
    </submittedName>
</protein>
<gene>
    <name evidence="7" type="primary">lptF</name>
    <name evidence="7" type="ORF">H7F16_07735</name>
</gene>
<evidence type="ECO:0000313" key="7">
    <source>
        <dbReference type="EMBL" id="MBC2835395.1"/>
    </source>
</evidence>
<dbReference type="PANTHER" id="PTHR33529">
    <property type="entry name" value="SLR0882 PROTEIN-RELATED"/>
    <property type="match status" value="1"/>
</dbReference>
<evidence type="ECO:0000256" key="1">
    <source>
        <dbReference type="ARBA" id="ARBA00004651"/>
    </source>
</evidence>
<keyword evidence="5 6" id="KW-0472">Membrane</keyword>
<accession>A0A842I705</accession>
<name>A0A842I705_9RHOB</name>
<evidence type="ECO:0000256" key="2">
    <source>
        <dbReference type="ARBA" id="ARBA00022475"/>
    </source>
</evidence>